<keyword evidence="1" id="KW-0472">Membrane</keyword>
<keyword evidence="4" id="KW-1185">Reference proteome</keyword>
<keyword evidence="1" id="KW-0812">Transmembrane</keyword>
<dbReference type="RefSeq" id="WP_005998075.1">
    <property type="nucleotide sequence ID" value="NZ_CP116306.1"/>
</dbReference>
<evidence type="ECO:0000313" key="5">
    <source>
        <dbReference type="Proteomes" id="UP000471082"/>
    </source>
</evidence>
<dbReference type="Proteomes" id="UP000035369">
    <property type="component" value="Unassembled WGS sequence"/>
</dbReference>
<dbReference type="AlphaFoldDB" id="A0A6P0FGZ8"/>
<accession>A0A6P0FGZ8</accession>
<dbReference type="EMBL" id="JAAGYU010000061">
    <property type="protein sequence ID" value="NEL77367.1"/>
    <property type="molecule type" value="Genomic_DNA"/>
</dbReference>
<dbReference type="GeneID" id="46984243"/>
<comment type="caution">
    <text evidence="3">The sequence shown here is derived from an EMBL/GenBank/DDBJ whole genome shotgun (WGS) entry which is preliminary data.</text>
</comment>
<evidence type="ECO:0000256" key="1">
    <source>
        <dbReference type="SAM" id="Phobius"/>
    </source>
</evidence>
<dbReference type="Proteomes" id="UP000471082">
    <property type="component" value="Unassembled WGS sequence"/>
</dbReference>
<sequence>MKLLYWLRSSGMWACLLAAAVAMLATIAKSPAMLAIGWAGMIVAGVYAAWYSPDAKRAKVLQANAQRAKAAPHINTQEPA</sequence>
<dbReference type="EMBL" id="JZUY01000053">
    <property type="protein sequence ID" value="KLC01675.1"/>
    <property type="molecule type" value="Genomic_DNA"/>
</dbReference>
<evidence type="ECO:0000313" key="2">
    <source>
        <dbReference type="EMBL" id="KLC01675.1"/>
    </source>
</evidence>
<organism evidence="3 5">
    <name type="scientific">Xanthomonas perforans</name>
    <dbReference type="NCBI Taxonomy" id="442694"/>
    <lineage>
        <taxon>Bacteria</taxon>
        <taxon>Pseudomonadati</taxon>
        <taxon>Pseudomonadota</taxon>
        <taxon>Gammaproteobacteria</taxon>
        <taxon>Lysobacterales</taxon>
        <taxon>Lysobacteraceae</taxon>
        <taxon>Xanthomonas</taxon>
    </lineage>
</organism>
<feature type="transmembrane region" description="Helical" evidence="1">
    <location>
        <begin position="12"/>
        <end position="28"/>
    </location>
</feature>
<gene>
    <name evidence="3" type="ORF">G3W61_14085</name>
    <name evidence="2" type="ORF">XP315_21720</name>
</gene>
<reference evidence="3 5" key="2">
    <citation type="submission" date="2019-11" db="EMBL/GenBank/DDBJ databases">
        <title>Genome-resolved metagenomics to study the prevalence of co-infection and intraspecific heterogeneity among plant pathogen metapopulations.</title>
        <authorList>
            <person name="Newberry E."/>
            <person name="Bhandari R."/>
            <person name="Kemble J."/>
            <person name="Sikora E."/>
            <person name="Potnis N."/>
        </authorList>
    </citation>
    <scope>NUCLEOTIDE SEQUENCE [LARGE SCALE GENOMIC DNA]</scope>
    <source>
        <strain evidence="3">Xp_Tom_Tuscaloosa_18b</strain>
    </source>
</reference>
<reference evidence="2 4" key="1">
    <citation type="submission" date="2015-02" db="EMBL/GenBank/DDBJ databases">
        <title>Whole genome sequencing of multiple isolates of three species of pepper and tomato-infecting xanthomonads reveals genetic diversity in field strains and pinpoints effectors responsible for host specificity.</title>
        <authorList>
            <person name="Schwartz A."/>
            <person name="Dahlbeck D."/>
            <person name="Staskawicz B."/>
            <person name="Bart R."/>
            <person name="Potnis N."/>
            <person name="Minsavage G."/>
            <person name="Timilsina S."/>
            <person name="Goss E."/>
            <person name="Jones J."/>
            <person name="Vallad G."/>
            <person name="Barak J."/>
            <person name="Miller S."/>
            <person name="Ritchie D."/>
            <person name="Martins J.Jr."/>
            <person name="Patane J.S."/>
            <person name="Setubal J.C."/>
        </authorList>
    </citation>
    <scope>NUCLEOTIDE SEQUENCE [LARGE SCALE GENOMIC DNA]</scope>
    <source>
        <strain evidence="2 4">Xp3-15</strain>
    </source>
</reference>
<keyword evidence="1" id="KW-1133">Transmembrane helix</keyword>
<name>A0A6P0FGZ8_XANPE</name>
<evidence type="ECO:0000313" key="3">
    <source>
        <dbReference type="EMBL" id="NEL77367.1"/>
    </source>
</evidence>
<evidence type="ECO:0000313" key="4">
    <source>
        <dbReference type="Proteomes" id="UP000035369"/>
    </source>
</evidence>
<proteinExistence type="predicted"/>
<feature type="transmembrane region" description="Helical" evidence="1">
    <location>
        <begin position="34"/>
        <end position="52"/>
    </location>
</feature>
<protein>
    <submittedName>
        <fullName evidence="3">Uncharacterized protein</fullName>
    </submittedName>
</protein>